<feature type="compositionally biased region" description="Polar residues" evidence="11">
    <location>
        <begin position="8"/>
        <end position="17"/>
    </location>
</feature>
<evidence type="ECO:0000256" key="2">
    <source>
        <dbReference type="ARBA" id="ARBA00006875"/>
    </source>
</evidence>
<evidence type="ECO:0000256" key="10">
    <source>
        <dbReference type="ARBA" id="ARBA00046435"/>
    </source>
</evidence>
<evidence type="ECO:0000256" key="4">
    <source>
        <dbReference type="ARBA" id="ARBA00022846"/>
    </source>
</evidence>
<dbReference type="GeneID" id="118889265"/>
<gene>
    <name evidence="13" type="primary">RIBC1</name>
</gene>
<dbReference type="CTD" id="158787"/>
<comment type="subcellular location">
    <subcellularLocation>
        <location evidence="1">Cytoplasm</location>
        <location evidence="1">Cytoskeleton</location>
        <location evidence="1">Flagellum axoneme</location>
    </subcellularLocation>
</comment>
<dbReference type="OrthoDB" id="429119at2759"/>
<keyword evidence="12" id="KW-1185">Reference proteome</keyword>
<evidence type="ECO:0000256" key="7">
    <source>
        <dbReference type="ARBA" id="ARBA00023212"/>
    </source>
</evidence>
<keyword evidence="3" id="KW-0963">Cytoplasm</keyword>
<dbReference type="KEGG" id="bmus:118889265"/>
<evidence type="ECO:0000313" key="12">
    <source>
        <dbReference type="Proteomes" id="UP000694857"/>
    </source>
</evidence>
<dbReference type="Proteomes" id="UP000694857">
    <property type="component" value="Chromosome X"/>
</dbReference>
<dbReference type="InterPro" id="IPR008805">
    <property type="entry name" value="RIB43A"/>
</dbReference>
<organism evidence="12 13">
    <name type="scientific">Balaenoptera musculus</name>
    <name type="common">Blue whale</name>
    <dbReference type="NCBI Taxonomy" id="9771"/>
    <lineage>
        <taxon>Eukaryota</taxon>
        <taxon>Metazoa</taxon>
        <taxon>Chordata</taxon>
        <taxon>Craniata</taxon>
        <taxon>Vertebrata</taxon>
        <taxon>Euteleostomi</taxon>
        <taxon>Mammalia</taxon>
        <taxon>Eutheria</taxon>
        <taxon>Laurasiatheria</taxon>
        <taxon>Artiodactyla</taxon>
        <taxon>Whippomorpha</taxon>
        <taxon>Cetacea</taxon>
        <taxon>Mysticeti</taxon>
        <taxon>Balaenopteridae</taxon>
        <taxon>Balaenoptera</taxon>
    </lineage>
</organism>
<sequence>MKEPILAETSQESQQDYALQGKRKSSETAAIAAIVLDLILDPTWELQNWDSLLRKMYKVDPPPDPKEVAAIEARRNQEKEQQGLFFNVWTRGMRVDAEALNSQAEEKKLRKAKQQSEVAAYGTNQVQYDMVAQMLEKEQAERTHRLDKKMQEFRKQKQQLEKRRELDIWDSDPLWGEFPAHLGDNDPHWGPASLQCFSWEDLDRATCLRMQQEEFMHSLERPLQEQQQQQARVEENCADTLSEQLRLAMDLRATQLAKLEECCRKAIMSAKANSNKAQVAKMAKQQRHEHQHQRKANFVEIQNQITSDLLTESPQVAQNPMAPHRVLPYCWKGMTAEQRAAIRKVQEVQHHEKEAQRQTEQALDTKWESQPMCLAQAAMELEEQERELCAEFWWRVGSFDQWLAK</sequence>
<keyword evidence="5" id="KW-0175">Coiled coil</keyword>
<evidence type="ECO:0000256" key="5">
    <source>
        <dbReference type="ARBA" id="ARBA00023054"/>
    </source>
</evidence>
<evidence type="ECO:0000256" key="6">
    <source>
        <dbReference type="ARBA" id="ARBA00023069"/>
    </source>
</evidence>
<proteinExistence type="inferred from homology"/>
<dbReference type="PANTHER" id="PTHR14517:SF11">
    <property type="entry name" value="RIB43A-LIKE WITH COILED-COILS PROTEIN 1"/>
    <property type="match status" value="1"/>
</dbReference>
<dbReference type="Pfam" id="PF05914">
    <property type="entry name" value="RIB43A"/>
    <property type="match status" value="1"/>
</dbReference>
<evidence type="ECO:0000313" key="13">
    <source>
        <dbReference type="RefSeq" id="XP_036697001.1"/>
    </source>
</evidence>
<evidence type="ECO:0000256" key="9">
    <source>
        <dbReference type="ARBA" id="ARBA00041087"/>
    </source>
</evidence>
<keyword evidence="6" id="KW-0969">Cilium</keyword>
<dbReference type="PANTHER" id="PTHR14517">
    <property type="entry name" value="RIB43A-RELATED"/>
    <property type="match status" value="1"/>
</dbReference>
<dbReference type="RefSeq" id="XP_036697001.1">
    <property type="nucleotide sequence ID" value="XM_036841106.1"/>
</dbReference>
<keyword evidence="7" id="KW-0206">Cytoskeleton</keyword>
<reference evidence="13" key="1">
    <citation type="submission" date="2025-08" db="UniProtKB">
        <authorList>
            <consortium name="RefSeq"/>
        </authorList>
    </citation>
    <scope>IDENTIFICATION</scope>
    <source>
        <tissue evidence="13">Epidermis and Blubber</tissue>
    </source>
</reference>
<protein>
    <recommendedName>
        <fullName evidence="9">RIB43A-like with coiled-coils protein 1</fullName>
    </recommendedName>
</protein>
<feature type="region of interest" description="Disordered" evidence="11">
    <location>
        <begin position="1"/>
        <end position="20"/>
    </location>
</feature>
<name>A0A8B8WIH8_BALMU</name>
<keyword evidence="8" id="KW-0966">Cell projection</keyword>
<comment type="similarity">
    <text evidence="2">Belongs to the RIB43A family.</text>
</comment>
<keyword evidence="4" id="KW-0282">Flagellum</keyword>
<evidence type="ECO:0000256" key="3">
    <source>
        <dbReference type="ARBA" id="ARBA00022490"/>
    </source>
</evidence>
<dbReference type="AlphaFoldDB" id="A0A8B8WIH8"/>
<evidence type="ECO:0000256" key="8">
    <source>
        <dbReference type="ARBA" id="ARBA00023273"/>
    </source>
</evidence>
<evidence type="ECO:0000256" key="1">
    <source>
        <dbReference type="ARBA" id="ARBA00004611"/>
    </source>
</evidence>
<comment type="subunit">
    <text evidence="10">Microtubule inner protein component of sperm flagellar doublet microtubules.</text>
</comment>
<evidence type="ECO:0000256" key="11">
    <source>
        <dbReference type="SAM" id="MobiDB-lite"/>
    </source>
</evidence>
<accession>A0A8B8WIH8</accession>